<evidence type="ECO:0000313" key="10">
    <source>
        <dbReference type="EMBL" id="EOR95919.1"/>
    </source>
</evidence>
<dbReference type="eggNOG" id="COG0651">
    <property type="taxonomic scope" value="Bacteria"/>
</dbReference>
<dbReference type="PANTHER" id="PTHR42682">
    <property type="entry name" value="HYDROGENASE-4 COMPONENT F"/>
    <property type="match status" value="1"/>
</dbReference>
<evidence type="ECO:0000313" key="11">
    <source>
        <dbReference type="Proteomes" id="UP000014174"/>
    </source>
</evidence>
<evidence type="ECO:0000256" key="7">
    <source>
        <dbReference type="RuleBase" id="RU000320"/>
    </source>
</evidence>
<comment type="caution">
    <text evidence="10">The sequence shown here is derived from an EMBL/GenBank/DDBJ whole genome shotgun (WGS) entry which is preliminary data.</text>
</comment>
<dbReference type="GO" id="GO:0016491">
    <property type="term" value="F:oxidoreductase activity"/>
    <property type="evidence" value="ECO:0007669"/>
    <property type="project" value="UniProtKB-KW"/>
</dbReference>
<evidence type="ECO:0000256" key="3">
    <source>
        <dbReference type="ARBA" id="ARBA00022692"/>
    </source>
</evidence>
<evidence type="ECO:0000259" key="9">
    <source>
        <dbReference type="Pfam" id="PF00361"/>
    </source>
</evidence>
<evidence type="ECO:0000256" key="5">
    <source>
        <dbReference type="ARBA" id="ARBA00023002"/>
    </source>
</evidence>
<dbReference type="Proteomes" id="UP000014174">
    <property type="component" value="Unassembled WGS sequence"/>
</dbReference>
<dbReference type="EMBL" id="AQPN01000037">
    <property type="protein sequence ID" value="EOR95919.1"/>
    <property type="molecule type" value="Genomic_DNA"/>
</dbReference>
<evidence type="ECO:0000256" key="6">
    <source>
        <dbReference type="ARBA" id="ARBA00023136"/>
    </source>
</evidence>
<dbReference type="STRING" id="1150600.ADIARSV_0897"/>
<keyword evidence="2" id="KW-1003">Cell membrane</keyword>
<keyword evidence="5 10" id="KW-0560">Oxidoreductase</keyword>
<feature type="transmembrane region" description="Helical" evidence="8">
    <location>
        <begin position="172"/>
        <end position="194"/>
    </location>
</feature>
<feature type="transmembrane region" description="Helical" evidence="8">
    <location>
        <begin position="295"/>
        <end position="325"/>
    </location>
</feature>
<dbReference type="AlphaFoldDB" id="R9H405"/>
<feature type="transmembrane region" description="Helical" evidence="8">
    <location>
        <begin position="517"/>
        <end position="536"/>
    </location>
</feature>
<evidence type="ECO:0000256" key="2">
    <source>
        <dbReference type="ARBA" id="ARBA00022475"/>
    </source>
</evidence>
<dbReference type="GO" id="GO:0005886">
    <property type="term" value="C:plasma membrane"/>
    <property type="evidence" value="ECO:0007669"/>
    <property type="project" value="UniProtKB-SubCell"/>
</dbReference>
<keyword evidence="6 8" id="KW-0472">Membrane</keyword>
<evidence type="ECO:0000256" key="1">
    <source>
        <dbReference type="ARBA" id="ARBA00004651"/>
    </source>
</evidence>
<feature type="transmembrane region" description="Helical" evidence="8">
    <location>
        <begin position="200"/>
        <end position="225"/>
    </location>
</feature>
<feature type="transmembrane region" description="Helical" evidence="8">
    <location>
        <begin position="113"/>
        <end position="134"/>
    </location>
</feature>
<keyword evidence="11" id="KW-1185">Reference proteome</keyword>
<comment type="subcellular location">
    <subcellularLocation>
        <location evidence="1">Cell membrane</location>
        <topology evidence="1">Multi-pass membrane protein</topology>
    </subcellularLocation>
    <subcellularLocation>
        <location evidence="7">Membrane</location>
        <topology evidence="7">Multi-pass membrane protein</topology>
    </subcellularLocation>
</comment>
<feature type="transmembrane region" description="Helical" evidence="8">
    <location>
        <begin position="245"/>
        <end position="266"/>
    </location>
</feature>
<accession>R9H405</accession>
<evidence type="ECO:0000256" key="8">
    <source>
        <dbReference type="SAM" id="Phobius"/>
    </source>
</evidence>
<feature type="transmembrane region" description="Helical" evidence="8">
    <location>
        <begin position="6"/>
        <end position="25"/>
    </location>
</feature>
<dbReference type="Pfam" id="PF00361">
    <property type="entry name" value="Proton_antipo_M"/>
    <property type="match status" value="1"/>
</dbReference>
<feature type="transmembrane region" description="Helical" evidence="8">
    <location>
        <begin position="37"/>
        <end position="59"/>
    </location>
</feature>
<keyword evidence="3 7" id="KW-0812">Transmembrane</keyword>
<feature type="transmembrane region" description="Helical" evidence="8">
    <location>
        <begin position="346"/>
        <end position="371"/>
    </location>
</feature>
<feature type="transmembrane region" description="Helical" evidence="8">
    <location>
        <begin position="140"/>
        <end position="160"/>
    </location>
</feature>
<dbReference type="EC" id="1.-.-.-" evidence="10"/>
<gene>
    <name evidence="10" type="ORF">ADIARSV_0897</name>
</gene>
<feature type="domain" description="NADH:quinone oxidoreductase/Mrp antiporter transmembrane" evidence="9">
    <location>
        <begin position="6"/>
        <end position="285"/>
    </location>
</feature>
<reference evidence="10 11" key="1">
    <citation type="journal article" date="2013" name="Genome Announc.">
        <title>Draft Genome Sequence of Arcticibacter svalbardensis Strain MN12-7T, a Member of the Family Sphingobacteriaceae Isolated from an Arctic Soil Sample.</title>
        <authorList>
            <person name="Shivaji S."/>
            <person name="Ara S."/>
            <person name="Prasad S."/>
            <person name="Manasa B.P."/>
            <person name="Begum Z."/>
            <person name="Singh A."/>
            <person name="Kumar Pinnaka A."/>
        </authorList>
    </citation>
    <scope>NUCLEOTIDE SEQUENCE [LARGE SCALE GENOMIC DNA]</scope>
    <source>
        <strain evidence="10 11">MN12-7</strain>
    </source>
</reference>
<organism evidence="10 11">
    <name type="scientific">Arcticibacter svalbardensis MN12-7</name>
    <dbReference type="NCBI Taxonomy" id="1150600"/>
    <lineage>
        <taxon>Bacteria</taxon>
        <taxon>Pseudomonadati</taxon>
        <taxon>Bacteroidota</taxon>
        <taxon>Sphingobacteriia</taxon>
        <taxon>Sphingobacteriales</taxon>
        <taxon>Sphingobacteriaceae</taxon>
        <taxon>Arcticibacter</taxon>
    </lineage>
</organism>
<protein>
    <submittedName>
        <fullName evidence="10">Hydrogenase-4 component B</fullName>
        <ecNumber evidence="10">1.-.-.-</ecNumber>
    </submittedName>
</protein>
<sequence>MVQNGLAFLLVWEIMSISCLLLIIFEHQKSETLRAGLIYLVQMHMGVALLSVGFIWVYIAEGSFDFAAIGTYFSHNSPIILFLIFFIGFGFKAGFLPLHTWLPHAHPASPSHISGIMSGVIVKMGIYGILRIITYLDSEWLRIGIAMLILSLLTSFYGILNAAVHRDYKKMLAFCTIENIGIIGMGIGLGLIGKGTGNDYLFYLGFSAALLHTLNHSLYKALLFFTAGNIYQQTHTRNMEQLGGLIKVMPVTAIAFLCGSLAIGGLPPFNGFISEFLIYTGLLDGMKSPNVELNVLMILSIAVLAIVGGISMLTFTKSFGTIFLGSPRKSFDHPPKEVSVIMQIPIGIMIGIMLLIGIFPNYLLLIIQPVVQVFNSAYLPSPALAVLDPTLMMVGRISFLLIVLVALLYFIRSRRTKATEVIYGPTWGCAYIVPNPRMQYTGKSFTKTLAKMFSVFTDEKKEYRELQDTDVFPTTETHYISHYNEFFETRIIDPLDKRLLRLMNYFSFIHNGRTQMYILYGLLFILVFIAATFLNLI</sequence>
<keyword evidence="4 8" id="KW-1133">Transmembrane helix</keyword>
<feature type="transmembrane region" description="Helical" evidence="8">
    <location>
        <begin position="391"/>
        <end position="411"/>
    </location>
</feature>
<dbReference type="InterPro" id="IPR001750">
    <property type="entry name" value="ND/Mrp_TM"/>
</dbReference>
<dbReference type="PANTHER" id="PTHR42682:SF3">
    <property type="entry name" value="FORMATE HYDROGENLYASE SUBUNIT 3-RELATED"/>
    <property type="match status" value="1"/>
</dbReference>
<proteinExistence type="predicted"/>
<name>R9H405_9SPHI</name>
<evidence type="ECO:0000256" key="4">
    <source>
        <dbReference type="ARBA" id="ARBA00022989"/>
    </source>
</evidence>
<dbReference type="InterPro" id="IPR052175">
    <property type="entry name" value="ComplexI-like_HydComp"/>
</dbReference>
<feature type="transmembrane region" description="Helical" evidence="8">
    <location>
        <begin position="79"/>
        <end position="101"/>
    </location>
</feature>